<feature type="binding site" evidence="9">
    <location>
        <position position="315"/>
    </location>
    <ligand>
        <name>GTP</name>
        <dbReference type="ChEBI" id="CHEBI:37565"/>
    </ligand>
</feature>
<dbReference type="GO" id="GO:0008270">
    <property type="term" value="F:zinc ion binding"/>
    <property type="evidence" value="ECO:0007669"/>
    <property type="project" value="UniProtKB-UniRule"/>
</dbReference>
<feature type="binding site" evidence="9">
    <location>
        <position position="233"/>
    </location>
    <ligand>
        <name>Zn(2+)</name>
        <dbReference type="ChEBI" id="CHEBI:29105"/>
        <note>catalytic</note>
    </ligand>
</feature>
<feature type="binding site" evidence="9">
    <location>
        <position position="220"/>
    </location>
    <ligand>
        <name>Zn(2+)</name>
        <dbReference type="ChEBI" id="CHEBI:29105"/>
        <note>catalytic</note>
    </ligand>
</feature>
<evidence type="ECO:0000256" key="7">
    <source>
        <dbReference type="ARBA" id="ARBA00023134"/>
    </source>
</evidence>
<comment type="catalytic activity">
    <reaction evidence="8 9">
        <text>GTP + 4 H2O = 2,5-diamino-6-hydroxy-4-(5-phosphoribosylamino)-pyrimidine + formate + 2 phosphate + 3 H(+)</text>
        <dbReference type="Rhea" id="RHEA:23704"/>
        <dbReference type="ChEBI" id="CHEBI:15377"/>
        <dbReference type="ChEBI" id="CHEBI:15378"/>
        <dbReference type="ChEBI" id="CHEBI:15740"/>
        <dbReference type="ChEBI" id="CHEBI:37565"/>
        <dbReference type="ChEBI" id="CHEBI:43474"/>
        <dbReference type="ChEBI" id="CHEBI:58614"/>
        <dbReference type="EC" id="3.5.4.25"/>
    </reaction>
</comment>
<name>A0A1Q8TB60_9GAMM</name>
<dbReference type="STRING" id="223900.GCA_000821045_02752"/>
<dbReference type="NCBIfam" id="NF001591">
    <property type="entry name" value="PRK00393.1"/>
    <property type="match status" value="1"/>
</dbReference>
<dbReference type="InterPro" id="IPR032677">
    <property type="entry name" value="GTP_cyclohydro_II"/>
</dbReference>
<comment type="cofactor">
    <cofactor evidence="9">
        <name>Zn(2+)</name>
        <dbReference type="ChEBI" id="CHEBI:29105"/>
    </cofactor>
    <text evidence="9">Binds 1 zinc ion per subunit.</text>
</comment>
<keyword evidence="5 9" id="KW-0378">Hydrolase</keyword>
<evidence type="ECO:0000256" key="9">
    <source>
        <dbReference type="HAMAP-Rule" id="MF_00179"/>
    </source>
</evidence>
<feature type="binding site" evidence="9">
    <location>
        <begin position="258"/>
        <end position="260"/>
    </location>
    <ligand>
        <name>GTP</name>
        <dbReference type="ChEBI" id="CHEBI:37565"/>
    </ligand>
</feature>
<feature type="binding site" evidence="9">
    <location>
        <position position="280"/>
    </location>
    <ligand>
        <name>GTP</name>
        <dbReference type="ChEBI" id="CHEBI:37565"/>
    </ligand>
</feature>
<dbReference type="PANTHER" id="PTHR21327">
    <property type="entry name" value="GTP CYCLOHYDROLASE II-RELATED"/>
    <property type="match status" value="1"/>
</dbReference>
<comment type="caution">
    <text evidence="11">The sequence shown here is derived from an EMBL/GenBank/DDBJ whole genome shotgun (WGS) entry which is preliminary data.</text>
</comment>
<evidence type="ECO:0000256" key="2">
    <source>
        <dbReference type="ARBA" id="ARBA00022619"/>
    </source>
</evidence>
<evidence type="ECO:0000313" key="12">
    <source>
        <dbReference type="Proteomes" id="UP000186806"/>
    </source>
</evidence>
<accession>A0A1Q8TB60</accession>
<dbReference type="Gene3D" id="3.40.50.10990">
    <property type="entry name" value="GTP cyclohydrolase II"/>
    <property type="match status" value="1"/>
</dbReference>
<keyword evidence="3 9" id="KW-0479">Metal-binding</keyword>
<dbReference type="EC" id="3.5.4.25" evidence="9"/>
<sequence>MRQVERAIFDLRRGLPVVLHTPQEDVLIQPLEGIDDTALAALADMAGHAPSLVITTHRLARLGTLAPGDADAVSLPLGTHHRASDVVAWAMAAMAKPPHAYPPEPASAAETAALGLMRRGLLVPAALSARVDKTQREALAALIDDGTLLGVALDDVQRYGEGDTTSLKRISEANVPLADAEHARFVLFRESDGLREHLAVLVGDPAEWADPVPVRLHSACLTGDLFGSLRCDCGEQLRTSVAAIRERGGGILLYLAQEGRGIGLANKLRAYGLQDAGLDTVDADQVLGFGEDERQYRAALQMLAELDVTRIALLTNNPEKIAAMSLGGIDVVGREACYGQLNEHNRRYLSAKAERAGHWLEDVLEPSGVTDRRAPRHDTSGSLE</sequence>
<proteinExistence type="inferred from homology"/>
<dbReference type="GO" id="GO:0003935">
    <property type="term" value="F:GTP cyclohydrolase II activity"/>
    <property type="evidence" value="ECO:0007669"/>
    <property type="project" value="UniProtKB-UniRule"/>
</dbReference>
<reference evidence="11 12" key="1">
    <citation type="submission" date="2016-12" db="EMBL/GenBank/DDBJ databases">
        <title>Draft genome sequences of strains Salinicola socius SMB35, Salinicola sp. MH3R3-1 and Chromohalobacter sp. SMB17 from the Verkhnekamsk potash mining region of Russia.</title>
        <authorList>
            <person name="Mavrodi D.V."/>
            <person name="Olsson B.E."/>
            <person name="Korsakova E.S."/>
            <person name="Pyankova A."/>
            <person name="Mavrodi O.V."/>
            <person name="Plotnikova E.G."/>
        </authorList>
    </citation>
    <scope>NUCLEOTIDE SEQUENCE [LARGE SCALE GENOMIC DNA]</scope>
    <source>
        <strain evidence="11 12">SMB17</strain>
    </source>
</reference>
<dbReference type="CDD" id="cd00641">
    <property type="entry name" value="GTP_cyclohydro2"/>
    <property type="match status" value="1"/>
</dbReference>
<feature type="domain" description="GTP cyclohydrolase II" evidence="10">
    <location>
        <begin position="169"/>
        <end position="334"/>
    </location>
</feature>
<dbReference type="GO" id="GO:0009231">
    <property type="term" value="P:riboflavin biosynthetic process"/>
    <property type="evidence" value="ECO:0007669"/>
    <property type="project" value="UniProtKB-UniRule"/>
</dbReference>
<evidence type="ECO:0000256" key="1">
    <source>
        <dbReference type="ARBA" id="ARBA00004853"/>
    </source>
</evidence>
<keyword evidence="7 9" id="KW-0342">GTP-binding</keyword>
<feature type="binding site" evidence="9">
    <location>
        <begin position="215"/>
        <end position="219"/>
    </location>
    <ligand>
        <name>GTP</name>
        <dbReference type="ChEBI" id="CHEBI:37565"/>
    </ligand>
</feature>
<evidence type="ECO:0000256" key="4">
    <source>
        <dbReference type="ARBA" id="ARBA00022741"/>
    </source>
</evidence>
<comment type="pathway">
    <text evidence="1 9">Cofactor biosynthesis; riboflavin biosynthesis; 5-amino-6-(D-ribitylamino)uracil from GTP: step 1/4.</text>
</comment>
<evidence type="ECO:0000256" key="5">
    <source>
        <dbReference type="ARBA" id="ARBA00022801"/>
    </source>
</evidence>
<dbReference type="InterPro" id="IPR000926">
    <property type="entry name" value="RibA"/>
</dbReference>
<feature type="binding site" evidence="9">
    <location>
        <position position="320"/>
    </location>
    <ligand>
        <name>GTP</name>
        <dbReference type="ChEBI" id="CHEBI:37565"/>
    </ligand>
</feature>
<evidence type="ECO:0000259" key="10">
    <source>
        <dbReference type="Pfam" id="PF00925"/>
    </source>
</evidence>
<dbReference type="EMBL" id="MSDQ01000029">
    <property type="protein sequence ID" value="OLO10923.1"/>
    <property type="molecule type" value="Genomic_DNA"/>
</dbReference>
<evidence type="ECO:0000256" key="3">
    <source>
        <dbReference type="ARBA" id="ARBA00022723"/>
    </source>
</evidence>
<comment type="similarity">
    <text evidence="9">Belongs to the GTP cyclohydrolase II family.</text>
</comment>
<dbReference type="SUPFAM" id="SSF142695">
    <property type="entry name" value="RibA-like"/>
    <property type="match status" value="1"/>
</dbReference>
<evidence type="ECO:0000313" key="11">
    <source>
        <dbReference type="EMBL" id="OLO10923.1"/>
    </source>
</evidence>
<dbReference type="PANTHER" id="PTHR21327:SF18">
    <property type="entry name" value="3,4-DIHYDROXY-2-BUTANONE 4-PHOSPHATE SYNTHASE"/>
    <property type="match status" value="1"/>
</dbReference>
<dbReference type="GO" id="GO:0005525">
    <property type="term" value="F:GTP binding"/>
    <property type="evidence" value="ECO:0007669"/>
    <property type="project" value="UniProtKB-KW"/>
</dbReference>
<feature type="active site" description="Nucleophile" evidence="9">
    <location>
        <position position="294"/>
    </location>
</feature>
<protein>
    <recommendedName>
        <fullName evidence="9">GTP cyclohydrolase-2</fullName>
        <ecNumber evidence="9">3.5.4.25</ecNumber>
    </recommendedName>
    <alternativeName>
        <fullName evidence="9">GTP cyclohydrolase II</fullName>
    </alternativeName>
</protein>
<dbReference type="GO" id="GO:0005829">
    <property type="term" value="C:cytosol"/>
    <property type="evidence" value="ECO:0007669"/>
    <property type="project" value="TreeGrafter"/>
</dbReference>
<dbReference type="Proteomes" id="UP000186806">
    <property type="component" value="Unassembled WGS sequence"/>
</dbReference>
<keyword evidence="2 9" id="KW-0686">Riboflavin biosynthesis</keyword>
<dbReference type="HAMAP" id="MF_00179">
    <property type="entry name" value="RibA"/>
    <property type="match status" value="1"/>
</dbReference>
<dbReference type="InterPro" id="IPR036144">
    <property type="entry name" value="RibA-like_sf"/>
</dbReference>
<evidence type="ECO:0000256" key="6">
    <source>
        <dbReference type="ARBA" id="ARBA00022833"/>
    </source>
</evidence>
<organism evidence="11 12">
    <name type="scientific">Chromohalobacter japonicus</name>
    <dbReference type="NCBI Taxonomy" id="223900"/>
    <lineage>
        <taxon>Bacteria</taxon>
        <taxon>Pseudomonadati</taxon>
        <taxon>Pseudomonadota</taxon>
        <taxon>Gammaproteobacteria</taxon>
        <taxon>Oceanospirillales</taxon>
        <taxon>Halomonadaceae</taxon>
        <taxon>Chromohalobacter</taxon>
    </lineage>
</organism>
<dbReference type="FunFam" id="3.40.50.10990:FF:000002">
    <property type="entry name" value="GTP cyclohydrolase-2"/>
    <property type="match status" value="1"/>
</dbReference>
<keyword evidence="4 9" id="KW-0547">Nucleotide-binding</keyword>
<feature type="binding site" evidence="9">
    <location>
        <position position="231"/>
    </location>
    <ligand>
        <name>Zn(2+)</name>
        <dbReference type="ChEBI" id="CHEBI:29105"/>
        <note>catalytic</note>
    </ligand>
</feature>
<keyword evidence="6 9" id="KW-0862">Zinc</keyword>
<gene>
    <name evidence="9" type="primary">ribA</name>
    <name evidence="11" type="ORF">BTW10_11875</name>
</gene>
<feature type="active site" description="Proton acceptor" evidence="9">
    <location>
        <position position="292"/>
    </location>
</feature>
<keyword evidence="12" id="KW-1185">Reference proteome</keyword>
<dbReference type="RefSeq" id="WP_075369593.1">
    <property type="nucleotide sequence ID" value="NZ_MSDQ01000029.1"/>
</dbReference>
<evidence type="ECO:0000256" key="8">
    <source>
        <dbReference type="ARBA" id="ARBA00049295"/>
    </source>
</evidence>
<feature type="binding site" evidence="9">
    <location>
        <position position="236"/>
    </location>
    <ligand>
        <name>GTP</name>
        <dbReference type="ChEBI" id="CHEBI:37565"/>
    </ligand>
</feature>
<dbReference type="Pfam" id="PF00925">
    <property type="entry name" value="GTP_cyclohydro2"/>
    <property type="match status" value="1"/>
</dbReference>
<dbReference type="AlphaFoldDB" id="A0A1Q8TB60"/>
<comment type="function">
    <text evidence="9">Catalyzes the conversion of GTP to 2,5-diamino-6-ribosylamino-4(3H)-pyrimidinone 5'-phosphate (DARP), formate and pyrophosphate.</text>
</comment>
<dbReference type="UniPathway" id="UPA00275">
    <property type="reaction ID" value="UER00400"/>
</dbReference>